<dbReference type="Pfam" id="PF04430">
    <property type="entry name" value="DUF498"/>
    <property type="match status" value="1"/>
</dbReference>
<dbReference type="SUPFAM" id="SSF64076">
    <property type="entry name" value="MTH938-like"/>
    <property type="match status" value="1"/>
</dbReference>
<accession>A0A2J5I8H9</accession>
<dbReference type="InterPro" id="IPR036748">
    <property type="entry name" value="MTH938-like_sf"/>
</dbReference>
<evidence type="ECO:0000313" key="3">
    <source>
        <dbReference type="Proteomes" id="UP000235023"/>
    </source>
</evidence>
<gene>
    <name evidence="2" type="ORF">BDW42DRAFT_190155</name>
</gene>
<feature type="region of interest" description="Disordered" evidence="1">
    <location>
        <begin position="64"/>
        <end position="83"/>
    </location>
</feature>
<dbReference type="AlphaFoldDB" id="A0A2J5I8H9"/>
<dbReference type="EMBL" id="KZ559499">
    <property type="protein sequence ID" value="PLN86242.1"/>
    <property type="molecule type" value="Genomic_DNA"/>
</dbReference>
<evidence type="ECO:0008006" key="4">
    <source>
        <dbReference type="Google" id="ProtNLM"/>
    </source>
</evidence>
<dbReference type="InterPro" id="IPR007523">
    <property type="entry name" value="NDUFAF3/AAMDC"/>
</dbReference>
<dbReference type="FunFam" id="3.40.1230.10:FF:000005">
    <property type="entry name" value="NADH dehydrogenase [ubiquinone]alpha subcomplex assembly factor"/>
    <property type="match status" value="1"/>
</dbReference>
<evidence type="ECO:0000256" key="1">
    <source>
        <dbReference type="SAM" id="MobiDB-lite"/>
    </source>
</evidence>
<keyword evidence="3" id="KW-1185">Reference proteome</keyword>
<feature type="compositionally biased region" description="Polar residues" evidence="1">
    <location>
        <begin position="49"/>
        <end position="59"/>
    </location>
</feature>
<evidence type="ECO:0000313" key="2">
    <source>
        <dbReference type="EMBL" id="PLN86242.1"/>
    </source>
</evidence>
<dbReference type="Gene3D" id="3.40.1230.10">
    <property type="entry name" value="MTH938-like"/>
    <property type="match status" value="1"/>
</dbReference>
<dbReference type="PANTHER" id="PTHR21192">
    <property type="entry name" value="NUCLEAR PROTEIN E3-3"/>
    <property type="match status" value="1"/>
</dbReference>
<sequence length="248" mass="26614">MQPPTPQLLRALRRTITRSITSSPLTTPLTRAVSSPFSTPRITPPLTPHRSNSNQSQTPVRMIPRAHGSKPANHDRGPQSSEDTQTDFAALDVLGNIPVPTTAVDACLDSGFHLNSGLKITGGDGVLLVGGEVFTWRPWKAAVGGKGGEKGKKADMVNGKGQFELDEQVWGVLGVVWPRPDILIIGMGAHVMPLSPETKRRINSLGIRVDVLDTRNAAAQFNLLATERGVSEVAAAMIPIGWNGWEAR</sequence>
<organism evidence="2 3">
    <name type="scientific">Aspergillus taichungensis</name>
    <dbReference type="NCBI Taxonomy" id="482145"/>
    <lineage>
        <taxon>Eukaryota</taxon>
        <taxon>Fungi</taxon>
        <taxon>Dikarya</taxon>
        <taxon>Ascomycota</taxon>
        <taxon>Pezizomycotina</taxon>
        <taxon>Eurotiomycetes</taxon>
        <taxon>Eurotiomycetidae</taxon>
        <taxon>Eurotiales</taxon>
        <taxon>Aspergillaceae</taxon>
        <taxon>Aspergillus</taxon>
        <taxon>Aspergillus subgen. Circumdati</taxon>
    </lineage>
</organism>
<feature type="region of interest" description="Disordered" evidence="1">
    <location>
        <begin position="18"/>
        <end position="59"/>
    </location>
</feature>
<protein>
    <recommendedName>
        <fullName evidence="4">NADH dehydrogenase [ubiquinone] 1 alpha subcomplex assembly factor 3</fullName>
    </recommendedName>
</protein>
<feature type="compositionally biased region" description="Low complexity" evidence="1">
    <location>
        <begin position="18"/>
        <end position="32"/>
    </location>
</feature>
<proteinExistence type="predicted"/>
<reference evidence="3" key="1">
    <citation type="submission" date="2017-12" db="EMBL/GenBank/DDBJ databases">
        <authorList>
            <consortium name="DOE Joint Genome Institute"/>
            <person name="Mondo S.J."/>
            <person name="Kjaerbolling I."/>
            <person name="Vesth T.C."/>
            <person name="Frisvad J.C."/>
            <person name="Nybo J.L."/>
            <person name="Theobald S."/>
            <person name="Kuo A."/>
            <person name="Bowyer P."/>
            <person name="Matsuda Y."/>
            <person name="Lyhne E.K."/>
            <person name="Kogle M.E."/>
            <person name="Clum A."/>
            <person name="Lipzen A."/>
            <person name="Salamov A."/>
            <person name="Ngan C.Y."/>
            <person name="Daum C."/>
            <person name="Chiniquy J."/>
            <person name="Barry K."/>
            <person name="LaButti K."/>
            <person name="Haridas S."/>
            <person name="Simmons B.A."/>
            <person name="Magnuson J.K."/>
            <person name="Mortensen U.H."/>
            <person name="Larsen T.O."/>
            <person name="Grigoriev I.V."/>
            <person name="Baker S.E."/>
            <person name="Andersen M.R."/>
            <person name="Nordberg H.P."/>
            <person name="Cantor M.N."/>
            <person name="Hua S.X."/>
        </authorList>
    </citation>
    <scope>NUCLEOTIDE SEQUENCE [LARGE SCALE GENOMIC DNA]</scope>
    <source>
        <strain evidence="3">IBT 19404</strain>
    </source>
</reference>
<dbReference type="GO" id="GO:0032981">
    <property type="term" value="P:mitochondrial respiratory chain complex I assembly"/>
    <property type="evidence" value="ECO:0007669"/>
    <property type="project" value="TreeGrafter"/>
</dbReference>
<name>A0A2J5I8H9_9EURO</name>
<dbReference type="Proteomes" id="UP000235023">
    <property type="component" value="Unassembled WGS sequence"/>
</dbReference>
<dbReference type="OrthoDB" id="20681at2759"/>
<dbReference type="PANTHER" id="PTHR21192:SF2">
    <property type="entry name" value="NADH DEHYDROGENASE [UBIQUINONE] 1 ALPHA SUBCOMPLEX ASSEMBLY FACTOR 3"/>
    <property type="match status" value="1"/>
</dbReference>
<dbReference type="GO" id="GO:0005743">
    <property type="term" value="C:mitochondrial inner membrane"/>
    <property type="evidence" value="ECO:0007669"/>
    <property type="project" value="TreeGrafter"/>
</dbReference>